<proteinExistence type="inferred from homology"/>
<comment type="similarity">
    <text evidence="1">Belongs to the peptidase U4 family.</text>
</comment>
<feature type="transmembrane region" description="Helical" evidence="3">
    <location>
        <begin position="131"/>
        <end position="148"/>
    </location>
</feature>
<dbReference type="Pfam" id="PF03419">
    <property type="entry name" value="Peptidase_U4"/>
    <property type="match status" value="1"/>
</dbReference>
<keyword evidence="1" id="KW-1003">Cell membrane</keyword>
<dbReference type="AlphaFoldDB" id="A0A927CWX8"/>
<reference evidence="4" key="1">
    <citation type="submission" date="2020-09" db="EMBL/GenBank/DDBJ databases">
        <title>Bacillus faecalis sp. nov., a moderately halophilic bacterium isolated from cow faeces.</title>
        <authorList>
            <person name="Jiang L."/>
            <person name="Lee J."/>
        </authorList>
    </citation>
    <scope>NUCLEOTIDE SEQUENCE</scope>
    <source>
        <strain evidence="4">AGMB 02131</strain>
    </source>
</reference>
<name>A0A927CWX8_9BACI</name>
<dbReference type="GO" id="GO:0004190">
    <property type="term" value="F:aspartic-type endopeptidase activity"/>
    <property type="evidence" value="ECO:0007669"/>
    <property type="project" value="UniProtKB-KW"/>
</dbReference>
<dbReference type="GO" id="GO:0005886">
    <property type="term" value="C:plasma membrane"/>
    <property type="evidence" value="ECO:0007669"/>
    <property type="project" value="UniProtKB-SubCell"/>
</dbReference>
<dbReference type="EMBL" id="JACXSI010000001">
    <property type="protein sequence ID" value="MBD3106814.1"/>
    <property type="molecule type" value="Genomic_DNA"/>
</dbReference>
<comment type="subunit">
    <text evidence="1">Self-associates. Interacts with SigE. Interacts with SpoIIR.</text>
</comment>
<evidence type="ECO:0000313" key="5">
    <source>
        <dbReference type="Proteomes" id="UP000602076"/>
    </source>
</evidence>
<organism evidence="4 5">
    <name type="scientific">Peribacillus faecalis</name>
    <dbReference type="NCBI Taxonomy" id="2772559"/>
    <lineage>
        <taxon>Bacteria</taxon>
        <taxon>Bacillati</taxon>
        <taxon>Bacillota</taxon>
        <taxon>Bacilli</taxon>
        <taxon>Bacillales</taxon>
        <taxon>Bacillaceae</taxon>
        <taxon>Peribacillus</taxon>
    </lineage>
</organism>
<feature type="transmembrane region" description="Helical" evidence="3">
    <location>
        <begin position="6"/>
        <end position="27"/>
    </location>
</feature>
<dbReference type="RefSeq" id="WP_190996360.1">
    <property type="nucleotide sequence ID" value="NZ_JACXSI010000001.1"/>
</dbReference>
<feature type="transmembrane region" description="Helical" evidence="3">
    <location>
        <begin position="88"/>
        <end position="111"/>
    </location>
</feature>
<dbReference type="Proteomes" id="UP000602076">
    <property type="component" value="Unassembled WGS sequence"/>
</dbReference>
<keyword evidence="3" id="KW-0812">Transmembrane</keyword>
<evidence type="ECO:0000256" key="3">
    <source>
        <dbReference type="SAM" id="Phobius"/>
    </source>
</evidence>
<comment type="function">
    <text evidence="1">Probable aspartic protease that is responsible for the proteolytic cleavage of the RNA polymerase sigma E factor (SigE/spoIIGB) to yield the active peptide in the mother cell during sporulation. Responds to a signal from the forespore that is triggered by the extracellular signal protein SpoIIR.</text>
</comment>
<dbReference type="GO" id="GO:0030435">
    <property type="term" value="P:sporulation resulting in formation of a cellular spore"/>
    <property type="evidence" value="ECO:0007669"/>
    <property type="project" value="UniProtKB-KW"/>
</dbReference>
<comment type="caution">
    <text evidence="4">The sequence shown here is derived from an EMBL/GenBank/DDBJ whole genome shotgun (WGS) entry which is preliminary data.</text>
</comment>
<evidence type="ECO:0000313" key="4">
    <source>
        <dbReference type="EMBL" id="MBD3106814.1"/>
    </source>
</evidence>
<keyword evidence="1" id="KW-0378">Hydrolase</keyword>
<keyword evidence="5" id="KW-1185">Reference proteome</keyword>
<keyword evidence="1" id="KW-0749">Sporulation</keyword>
<keyword evidence="1 3" id="KW-0472">Membrane</keyword>
<gene>
    <name evidence="4" type="primary">spoIIGA</name>
    <name evidence="4" type="ORF">IEO70_00290</name>
</gene>
<dbReference type="NCBIfam" id="TIGR02854">
    <property type="entry name" value="spore_II_GA"/>
    <property type="match status" value="1"/>
</dbReference>
<feature type="active site" evidence="2">
    <location>
        <position position="184"/>
    </location>
</feature>
<keyword evidence="1" id="KW-0645">Protease</keyword>
<dbReference type="GO" id="GO:0030436">
    <property type="term" value="P:asexual sporulation"/>
    <property type="evidence" value="ECO:0007669"/>
    <property type="project" value="InterPro"/>
</dbReference>
<feature type="transmembrane region" description="Helical" evidence="3">
    <location>
        <begin position="61"/>
        <end position="81"/>
    </location>
</feature>
<keyword evidence="1" id="KW-0064">Aspartyl protease</keyword>
<dbReference type="PIRSF" id="PIRSF018571">
    <property type="entry name" value="SpoIIGA"/>
    <property type="match status" value="1"/>
</dbReference>
<dbReference type="GO" id="GO:0006508">
    <property type="term" value="P:proteolysis"/>
    <property type="evidence" value="ECO:0007669"/>
    <property type="project" value="UniProtKB-KW"/>
</dbReference>
<comment type="subcellular location">
    <subcellularLocation>
        <location evidence="1">Cell membrane</location>
    </subcellularLocation>
</comment>
<protein>
    <recommendedName>
        <fullName evidence="1">Sporulation sigma-E factor-processing peptidase</fullName>
        <ecNumber evidence="1">3.4.23.-</ecNumber>
    </recommendedName>
    <alternativeName>
        <fullName evidence="1">Membrane-associated aspartic protease</fullName>
    </alternativeName>
    <alternativeName>
        <fullName evidence="1">Stage II sporulation protein GA</fullName>
    </alternativeName>
</protein>
<dbReference type="EC" id="3.4.23.-" evidence="1"/>
<sequence length="307" mass="34495">MVAYLDLILLLNWLFDCLLLYWTSILLKRRPKPIRLALAGLVGALFILLSFTSFGHLANSVWLKLAVSLIMVFIAFGFLRLKVFVKTCLLFYFVTFLTGGILMGIHFLFSYQLVASPSNGLFYVTKSFGDPVSWLFVMLGFPCAWLYAKRVFDDMESSVMLHTGIVDVIIKIKGISFACKGLIDTGNQLYEPITNTPVMILSIASQADNFPADVLKLLHEPVKAEKLSDYMESSWGERLRVIPYKVVGKEQQLMLAFRPDSIHITADNMAGYVQKGIVAITVQTLSHDGMYECIIHPRMMVALNNAS</sequence>
<dbReference type="InterPro" id="IPR005081">
    <property type="entry name" value="SpoIIGA"/>
</dbReference>
<evidence type="ECO:0000256" key="1">
    <source>
        <dbReference type="PIRNR" id="PIRNR018571"/>
    </source>
</evidence>
<feature type="transmembrane region" description="Helical" evidence="3">
    <location>
        <begin position="34"/>
        <end position="55"/>
    </location>
</feature>
<keyword evidence="3" id="KW-1133">Transmembrane helix</keyword>
<evidence type="ECO:0000256" key="2">
    <source>
        <dbReference type="PIRSR" id="PIRSR018571-1"/>
    </source>
</evidence>
<accession>A0A927CWX8</accession>